<dbReference type="GO" id="GO:0004665">
    <property type="term" value="F:prephenate dehydrogenase (NADP+) activity"/>
    <property type="evidence" value="ECO:0007669"/>
    <property type="project" value="InterPro"/>
</dbReference>
<organism evidence="13 14">
    <name type="scientific">Candidatus Enterocloster excrementipullorum</name>
    <dbReference type="NCBI Taxonomy" id="2838559"/>
    <lineage>
        <taxon>Bacteria</taxon>
        <taxon>Bacillati</taxon>
        <taxon>Bacillota</taxon>
        <taxon>Clostridia</taxon>
        <taxon>Lachnospirales</taxon>
        <taxon>Lachnospiraceae</taxon>
        <taxon>Enterocloster</taxon>
    </lineage>
</organism>
<dbReference type="Pfam" id="PF02153">
    <property type="entry name" value="PDH_N"/>
    <property type="match status" value="1"/>
</dbReference>
<dbReference type="SUPFAM" id="SSF51735">
    <property type="entry name" value="NAD(P)-binding Rossmann-fold domains"/>
    <property type="match status" value="1"/>
</dbReference>
<comment type="similarity">
    <text evidence="2">Belongs to the prephenate/arogenate dehydrogenase family.</text>
</comment>
<comment type="catalytic activity">
    <reaction evidence="10">
        <text>prephenate + NAD(+) = 3-(4-hydroxyphenyl)pyruvate + CO2 + NADH</text>
        <dbReference type="Rhea" id="RHEA:13869"/>
        <dbReference type="ChEBI" id="CHEBI:16526"/>
        <dbReference type="ChEBI" id="CHEBI:29934"/>
        <dbReference type="ChEBI" id="CHEBI:36242"/>
        <dbReference type="ChEBI" id="CHEBI:57540"/>
        <dbReference type="ChEBI" id="CHEBI:57945"/>
        <dbReference type="EC" id="1.3.1.12"/>
    </reaction>
</comment>
<keyword evidence="7" id="KW-0560">Oxidoreductase</keyword>
<evidence type="ECO:0000256" key="5">
    <source>
        <dbReference type="ARBA" id="ARBA00022498"/>
    </source>
</evidence>
<reference evidence="13" key="2">
    <citation type="submission" date="2021-04" db="EMBL/GenBank/DDBJ databases">
        <authorList>
            <person name="Gilroy R."/>
        </authorList>
    </citation>
    <scope>NUCLEOTIDE SEQUENCE</scope>
    <source>
        <strain evidence="13">CHK180-15479</strain>
    </source>
</reference>
<evidence type="ECO:0000259" key="12">
    <source>
        <dbReference type="PROSITE" id="PS51671"/>
    </source>
</evidence>
<evidence type="ECO:0000256" key="1">
    <source>
        <dbReference type="ARBA" id="ARBA00005067"/>
    </source>
</evidence>
<evidence type="ECO:0000313" key="13">
    <source>
        <dbReference type="EMBL" id="HJC06404.1"/>
    </source>
</evidence>
<proteinExistence type="inferred from homology"/>
<dbReference type="InterPro" id="IPR036291">
    <property type="entry name" value="NAD(P)-bd_dom_sf"/>
</dbReference>
<feature type="domain" description="Prephenate/arogenate dehydrogenase" evidence="11">
    <location>
        <begin position="7"/>
        <end position="310"/>
    </location>
</feature>
<accession>A0A9D2MZT9</accession>
<protein>
    <recommendedName>
        <fullName evidence="4">Prephenate dehydrogenase</fullName>
        <ecNumber evidence="3">1.3.1.12</ecNumber>
    </recommendedName>
</protein>
<keyword evidence="9" id="KW-0057">Aromatic amino acid biosynthesis</keyword>
<dbReference type="AlphaFoldDB" id="A0A9D2MZT9"/>
<feature type="domain" description="ACT" evidence="12">
    <location>
        <begin position="315"/>
        <end position="384"/>
    </location>
</feature>
<evidence type="ECO:0000256" key="4">
    <source>
        <dbReference type="ARBA" id="ARBA00016891"/>
    </source>
</evidence>
<evidence type="ECO:0000256" key="8">
    <source>
        <dbReference type="ARBA" id="ARBA00023027"/>
    </source>
</evidence>
<sequence length="384" mass="42091">MEQMTDTTIAFIGLGLIGGSIARGIKRARPDIHIMAYMRTRSKLEQARQDGIVDEILDGVDSRLSRCDLIFLCTPVEYNAQYLATIRPFLKQGALITDVGSTKTKIHEEILSLGLEDCFVGGHPMAGSEKTGYENSTDHLLENAYYIITPARGLAPEGEASGASSSAAESPSPNVQRIVRVAETIGAIPIVLDYREHDRITAAISHVPHLIASGLVGLVRDNDSPRGLMKLLAAGGFKDITRIASSSPEMWSQICMTNARPIADMLERYIASLSQILADVKEGREDSIYRFFDASRSYRNSITDRAKGSLEPAYEFSVDIVDEPGSISTLSVILAAKGISIKNIGINNNRELGEGALKISFYDKDSMEAARRQLEKYKYELSPR</sequence>
<dbReference type="FunFam" id="3.40.50.720:FF:000208">
    <property type="entry name" value="Prephenate dehydrogenase"/>
    <property type="match status" value="1"/>
</dbReference>
<dbReference type="EC" id="1.3.1.12" evidence="3"/>
<dbReference type="EMBL" id="DWWT01000047">
    <property type="protein sequence ID" value="HJC06404.1"/>
    <property type="molecule type" value="Genomic_DNA"/>
</dbReference>
<dbReference type="InterPro" id="IPR046825">
    <property type="entry name" value="PDH_C"/>
</dbReference>
<name>A0A9D2MZT9_9FIRM</name>
<dbReference type="FunFam" id="1.10.3660.10:FF:000003">
    <property type="entry name" value="Prephenate dehydrogenase"/>
    <property type="match status" value="1"/>
</dbReference>
<dbReference type="InterPro" id="IPR008927">
    <property type="entry name" value="6-PGluconate_DH-like_C_sf"/>
</dbReference>
<evidence type="ECO:0000256" key="6">
    <source>
        <dbReference type="ARBA" id="ARBA00022605"/>
    </source>
</evidence>
<dbReference type="InterPro" id="IPR002912">
    <property type="entry name" value="ACT_dom"/>
</dbReference>
<dbReference type="InterPro" id="IPR050812">
    <property type="entry name" value="Preph/Arog_dehydrog"/>
</dbReference>
<reference evidence="13" key="1">
    <citation type="journal article" date="2021" name="PeerJ">
        <title>Extensive microbial diversity within the chicken gut microbiome revealed by metagenomics and culture.</title>
        <authorList>
            <person name="Gilroy R."/>
            <person name="Ravi A."/>
            <person name="Getino M."/>
            <person name="Pursley I."/>
            <person name="Horton D.L."/>
            <person name="Alikhan N.F."/>
            <person name="Baker D."/>
            <person name="Gharbi K."/>
            <person name="Hall N."/>
            <person name="Watson M."/>
            <person name="Adriaenssens E.M."/>
            <person name="Foster-Nyarko E."/>
            <person name="Jarju S."/>
            <person name="Secka A."/>
            <person name="Antonio M."/>
            <person name="Oren A."/>
            <person name="Chaudhuri R.R."/>
            <person name="La Ragione R."/>
            <person name="Hildebrand F."/>
            <person name="Pallen M.J."/>
        </authorList>
    </citation>
    <scope>NUCLEOTIDE SEQUENCE</scope>
    <source>
        <strain evidence="13">CHK180-15479</strain>
    </source>
</reference>
<dbReference type="PROSITE" id="PS51671">
    <property type="entry name" value="ACT"/>
    <property type="match status" value="1"/>
</dbReference>
<evidence type="ECO:0000259" key="11">
    <source>
        <dbReference type="PROSITE" id="PS51176"/>
    </source>
</evidence>
<dbReference type="Pfam" id="PF20463">
    <property type="entry name" value="PDH_C"/>
    <property type="match status" value="1"/>
</dbReference>
<dbReference type="SUPFAM" id="SSF55021">
    <property type="entry name" value="ACT-like"/>
    <property type="match status" value="1"/>
</dbReference>
<keyword evidence="8" id="KW-0520">NAD</keyword>
<dbReference type="SUPFAM" id="SSF48179">
    <property type="entry name" value="6-phosphogluconate dehydrogenase C-terminal domain-like"/>
    <property type="match status" value="1"/>
</dbReference>
<dbReference type="InterPro" id="IPR045865">
    <property type="entry name" value="ACT-like_dom_sf"/>
</dbReference>
<dbReference type="PANTHER" id="PTHR21363:SF0">
    <property type="entry name" value="PREPHENATE DEHYDROGENASE [NADP(+)]"/>
    <property type="match status" value="1"/>
</dbReference>
<dbReference type="Gene3D" id="3.40.50.720">
    <property type="entry name" value="NAD(P)-binding Rossmann-like Domain"/>
    <property type="match status" value="1"/>
</dbReference>
<evidence type="ECO:0000256" key="3">
    <source>
        <dbReference type="ARBA" id="ARBA00012068"/>
    </source>
</evidence>
<dbReference type="Gene3D" id="1.10.3660.10">
    <property type="entry name" value="6-phosphogluconate dehydrogenase C-terminal like domain"/>
    <property type="match status" value="1"/>
</dbReference>
<dbReference type="PROSITE" id="PS51176">
    <property type="entry name" value="PDH_ADH"/>
    <property type="match status" value="1"/>
</dbReference>
<dbReference type="InterPro" id="IPR003099">
    <property type="entry name" value="Prephen_DH"/>
</dbReference>
<keyword evidence="6" id="KW-0028">Amino-acid biosynthesis</keyword>
<dbReference type="Proteomes" id="UP000823910">
    <property type="component" value="Unassembled WGS sequence"/>
</dbReference>
<evidence type="ECO:0000256" key="7">
    <source>
        <dbReference type="ARBA" id="ARBA00023002"/>
    </source>
</evidence>
<dbReference type="PANTHER" id="PTHR21363">
    <property type="entry name" value="PREPHENATE DEHYDROGENASE"/>
    <property type="match status" value="1"/>
</dbReference>
<keyword evidence="5" id="KW-0827">Tyrosine biosynthesis</keyword>
<comment type="pathway">
    <text evidence="1">Amino-acid biosynthesis; L-tyrosine biosynthesis; (4-hydroxyphenyl)pyruvate from prephenate (NAD(+) route): step 1/1.</text>
</comment>
<gene>
    <name evidence="13" type="ORF">H9704_09660</name>
</gene>
<evidence type="ECO:0000256" key="9">
    <source>
        <dbReference type="ARBA" id="ARBA00023141"/>
    </source>
</evidence>
<dbReference type="GO" id="GO:0070403">
    <property type="term" value="F:NAD+ binding"/>
    <property type="evidence" value="ECO:0007669"/>
    <property type="project" value="InterPro"/>
</dbReference>
<evidence type="ECO:0000256" key="10">
    <source>
        <dbReference type="ARBA" id="ARBA00049260"/>
    </source>
</evidence>
<dbReference type="GO" id="GO:0006571">
    <property type="term" value="P:tyrosine biosynthetic process"/>
    <property type="evidence" value="ECO:0007669"/>
    <property type="project" value="UniProtKB-KW"/>
</dbReference>
<dbReference type="GO" id="GO:0008977">
    <property type="term" value="F:prephenate dehydrogenase (NAD+) activity"/>
    <property type="evidence" value="ECO:0007669"/>
    <property type="project" value="UniProtKB-EC"/>
</dbReference>
<comment type="caution">
    <text evidence="13">The sequence shown here is derived from an EMBL/GenBank/DDBJ whole genome shotgun (WGS) entry which is preliminary data.</text>
</comment>
<evidence type="ECO:0000313" key="14">
    <source>
        <dbReference type="Proteomes" id="UP000823910"/>
    </source>
</evidence>
<evidence type="ECO:0000256" key="2">
    <source>
        <dbReference type="ARBA" id="ARBA00007964"/>
    </source>
</evidence>
<dbReference type="InterPro" id="IPR046826">
    <property type="entry name" value="PDH_N"/>
</dbReference>